<dbReference type="PROSITE" id="PS50297">
    <property type="entry name" value="ANK_REP_REGION"/>
    <property type="match status" value="3"/>
</dbReference>
<dbReference type="PROSITE" id="PS50088">
    <property type="entry name" value="ANK_REPEAT"/>
    <property type="match status" value="4"/>
</dbReference>
<evidence type="ECO:0000256" key="5">
    <source>
        <dbReference type="ARBA" id="ARBA00023136"/>
    </source>
</evidence>
<evidence type="ECO:0000256" key="3">
    <source>
        <dbReference type="ARBA" id="ARBA00022692"/>
    </source>
</evidence>
<reference evidence="9" key="1">
    <citation type="submission" date="2021-01" db="EMBL/GenBank/DDBJ databases">
        <authorList>
            <person name="Corre E."/>
            <person name="Pelletier E."/>
            <person name="Niang G."/>
            <person name="Scheremetjew M."/>
            <person name="Finn R."/>
            <person name="Kale V."/>
            <person name="Holt S."/>
            <person name="Cochrane G."/>
            <person name="Meng A."/>
            <person name="Brown T."/>
            <person name="Cohen L."/>
        </authorList>
    </citation>
    <scope>NUCLEOTIDE SEQUENCE</scope>
    <source>
        <strain evidence="9">CCMP125</strain>
    </source>
</reference>
<evidence type="ECO:0000259" key="8">
    <source>
        <dbReference type="Pfam" id="PF00909"/>
    </source>
</evidence>
<dbReference type="EMBL" id="HBHT01009844">
    <property type="protein sequence ID" value="CAD9953833.1"/>
    <property type="molecule type" value="Transcribed_RNA"/>
</dbReference>
<feature type="transmembrane region" description="Helical" evidence="7">
    <location>
        <begin position="261"/>
        <end position="281"/>
    </location>
</feature>
<feature type="transmembrane region" description="Helical" evidence="7">
    <location>
        <begin position="78"/>
        <end position="99"/>
    </location>
</feature>
<dbReference type="InterPro" id="IPR002110">
    <property type="entry name" value="Ankyrin_rpt"/>
</dbReference>
<dbReference type="InterPro" id="IPR001905">
    <property type="entry name" value="Ammonium_transpt"/>
</dbReference>
<dbReference type="InterPro" id="IPR024041">
    <property type="entry name" value="NH4_transpt_AmtB-like_dom"/>
</dbReference>
<accession>A0A7S2VEY5</accession>
<feature type="repeat" description="ANK" evidence="6">
    <location>
        <begin position="532"/>
        <end position="564"/>
    </location>
</feature>
<evidence type="ECO:0000256" key="6">
    <source>
        <dbReference type="PROSITE-ProRule" id="PRU00023"/>
    </source>
</evidence>
<dbReference type="Pfam" id="PF12796">
    <property type="entry name" value="Ank_2"/>
    <property type="match status" value="4"/>
</dbReference>
<dbReference type="PANTHER" id="PTHR43029:SF21">
    <property type="entry name" value="AMMONIUM TRANSPORTER 1"/>
    <property type="match status" value="1"/>
</dbReference>
<evidence type="ECO:0000256" key="1">
    <source>
        <dbReference type="ARBA" id="ARBA00004141"/>
    </source>
</evidence>
<evidence type="ECO:0000313" key="9">
    <source>
        <dbReference type="EMBL" id="CAD9953833.1"/>
    </source>
</evidence>
<feature type="repeat" description="ANK" evidence="6">
    <location>
        <begin position="677"/>
        <end position="697"/>
    </location>
</feature>
<organism evidence="9">
    <name type="scientific">Entomoneis paludosa</name>
    <dbReference type="NCBI Taxonomy" id="265537"/>
    <lineage>
        <taxon>Eukaryota</taxon>
        <taxon>Sar</taxon>
        <taxon>Stramenopiles</taxon>
        <taxon>Ochrophyta</taxon>
        <taxon>Bacillariophyta</taxon>
        <taxon>Bacillariophyceae</taxon>
        <taxon>Bacillariophycidae</taxon>
        <taxon>Entomoneidaceae</taxon>
        <taxon>Entomoneis</taxon>
    </lineage>
</organism>
<protein>
    <recommendedName>
        <fullName evidence="8">Ammonium transporter AmtB-like domain-containing protein</fullName>
    </recommendedName>
</protein>
<evidence type="ECO:0000256" key="2">
    <source>
        <dbReference type="ARBA" id="ARBA00005887"/>
    </source>
</evidence>
<keyword evidence="3 7" id="KW-0812">Transmembrane</keyword>
<feature type="transmembrane region" description="Helical" evidence="7">
    <location>
        <begin position="139"/>
        <end position="162"/>
    </location>
</feature>
<name>A0A7S2VEY5_9STRA</name>
<gene>
    <name evidence="9" type="ORF">APAL1065_LOCUS6585</name>
</gene>
<dbReference type="Gene3D" id="1.25.40.20">
    <property type="entry name" value="Ankyrin repeat-containing domain"/>
    <property type="match status" value="4"/>
</dbReference>
<feature type="transmembrane region" description="Helical" evidence="7">
    <location>
        <begin position="236"/>
        <end position="255"/>
    </location>
</feature>
<dbReference type="GO" id="GO:0008519">
    <property type="term" value="F:ammonium channel activity"/>
    <property type="evidence" value="ECO:0007669"/>
    <property type="project" value="InterPro"/>
</dbReference>
<sequence length="847" mass="91779">MGLAQAGMIRRKNSLSMLMQVLFGMTIGSLLWVTIGFTLSFGESSHGLIGDASQYFMLRNVPITDCLPDLADSIPASLFAAFQMMFALMTPLIVTGAWCEKMRFEAFLMFIVLWPIFAYYPLVHWVWNPTGWLHQMNIADFAGGLVIHSNTGMAGLAVSYMFQRRKLHALALSHHNLPLSFAGAALVWSGWYSFNGGSATKANFQAAGALMNTHLSASAGAMAWSFWNVSQTGKWSLIECVSGAFAGLGGITAGSGFVEPWAAILIGITAATASFWSVRFFKGYLRLDDVLDVTSLQGTAGVVGSLMVGLFATEEMQPGGGVNGYFYGGGWTLFSVQVLGTVVTLLWSGCWTFLIVSFMKATVGIDVESEVEETGLDLTQIGEQAYDQRLDLLHDIGAEALGGMLNEACSTGDVDDVHVLISRQGADPHLANYDGRRPVHVAAASGRLNTLKYLHQSHAVDLNVEDTQGNTPLLEALRNRNITTVKWLRENGATLGTAAIESEFFDICARGDRPTLRFYVEAGADVNMSDYDFRTPLMIAASNGHPKTVKELLKAGANTNIKDRWGRTAETSAELELQAECANILKARAGLAHLDSPNLDDSMTNFATEEDFLLATSTFGSSTLGSSINTRSSVVIQQRMGASLGVRDLCYAASIGNIDEAKRLVNKGVKPGESDYDNRTPLHLAAASGKLEFVEYLCELPTVNVNAMDRWHHTPIHEAIKQGHDEIAAILLFYGAVQINRNLGYDLCSASSKADVERLEYLKSQGADMSTGDYDVRTALHLAASNGHLAIVKFLVANGARTNAKDRYGATPKDDATREGFADVAEYLARAMKMEKAVSSRKGFSLP</sequence>
<comment type="subcellular location">
    <subcellularLocation>
        <location evidence="1">Membrane</location>
        <topology evidence="1">Multi-pass membrane protein</topology>
    </subcellularLocation>
</comment>
<dbReference type="InterPro" id="IPR036770">
    <property type="entry name" value="Ankyrin_rpt-contain_sf"/>
</dbReference>
<feature type="repeat" description="ANK" evidence="6">
    <location>
        <begin position="775"/>
        <end position="807"/>
    </location>
</feature>
<dbReference type="Gene3D" id="1.10.3430.10">
    <property type="entry name" value="Ammonium transporter AmtB like domains"/>
    <property type="match status" value="1"/>
</dbReference>
<feature type="transmembrane region" description="Helical" evidence="7">
    <location>
        <begin position="206"/>
        <end position="224"/>
    </location>
</feature>
<keyword evidence="6" id="KW-0040">ANK repeat</keyword>
<feature type="transmembrane region" description="Helical" evidence="7">
    <location>
        <begin position="106"/>
        <end position="127"/>
    </location>
</feature>
<feature type="repeat" description="ANK" evidence="6">
    <location>
        <begin position="434"/>
        <end position="467"/>
    </location>
</feature>
<evidence type="ECO:0000256" key="7">
    <source>
        <dbReference type="SAM" id="Phobius"/>
    </source>
</evidence>
<proteinExistence type="inferred from homology"/>
<feature type="transmembrane region" description="Helical" evidence="7">
    <location>
        <begin position="333"/>
        <end position="356"/>
    </location>
</feature>
<dbReference type="PANTHER" id="PTHR43029">
    <property type="entry name" value="AMMONIUM TRANSPORTER MEP2"/>
    <property type="match status" value="1"/>
</dbReference>
<evidence type="ECO:0000256" key="4">
    <source>
        <dbReference type="ARBA" id="ARBA00022989"/>
    </source>
</evidence>
<dbReference type="NCBIfam" id="TIGR00836">
    <property type="entry name" value="amt"/>
    <property type="match status" value="1"/>
</dbReference>
<feature type="transmembrane region" description="Helical" evidence="7">
    <location>
        <begin position="174"/>
        <end position="194"/>
    </location>
</feature>
<feature type="domain" description="Ammonium transporter AmtB-like" evidence="8">
    <location>
        <begin position="2"/>
        <end position="386"/>
    </location>
</feature>
<dbReference type="PRINTS" id="PR01415">
    <property type="entry name" value="ANKYRIN"/>
</dbReference>
<dbReference type="AlphaFoldDB" id="A0A7S2VEY5"/>
<dbReference type="SUPFAM" id="SSF48403">
    <property type="entry name" value="Ankyrin repeat"/>
    <property type="match status" value="1"/>
</dbReference>
<dbReference type="InterPro" id="IPR029020">
    <property type="entry name" value="Ammonium/urea_transptr"/>
</dbReference>
<feature type="transmembrane region" description="Helical" evidence="7">
    <location>
        <begin position="21"/>
        <end position="41"/>
    </location>
</feature>
<dbReference type="SMART" id="SM00248">
    <property type="entry name" value="ANK"/>
    <property type="match status" value="8"/>
</dbReference>
<comment type="similarity">
    <text evidence="2">Belongs to the ammonia transporter channel (TC 1.A.11.2) family.</text>
</comment>
<keyword evidence="4 7" id="KW-1133">Transmembrane helix</keyword>
<dbReference type="Pfam" id="PF00909">
    <property type="entry name" value="Ammonium_transp"/>
    <property type="match status" value="1"/>
</dbReference>
<dbReference type="GO" id="GO:0005886">
    <property type="term" value="C:plasma membrane"/>
    <property type="evidence" value="ECO:0007669"/>
    <property type="project" value="TreeGrafter"/>
</dbReference>
<keyword evidence="5 7" id="KW-0472">Membrane</keyword>
<dbReference type="SUPFAM" id="SSF111352">
    <property type="entry name" value="Ammonium transporter"/>
    <property type="match status" value="1"/>
</dbReference>